<organism evidence="1 2">
    <name type="scientific">Mycolicibacterium litorale</name>
    <dbReference type="NCBI Taxonomy" id="758802"/>
    <lineage>
        <taxon>Bacteria</taxon>
        <taxon>Bacillati</taxon>
        <taxon>Actinomycetota</taxon>
        <taxon>Actinomycetes</taxon>
        <taxon>Mycobacteriales</taxon>
        <taxon>Mycobacteriaceae</taxon>
        <taxon>Mycolicibacterium</taxon>
    </lineage>
</organism>
<reference evidence="1 2" key="1">
    <citation type="submission" date="2020-07" db="EMBL/GenBank/DDBJ databases">
        <title>Complete genome sequence of Mycolicibacterium litorale like strain isolated from cardiac implantable electronic device infection.</title>
        <authorList>
            <person name="Fukano H."/>
            <person name="Miyama H."/>
            <person name="Hoshino Y."/>
        </authorList>
    </citation>
    <scope>NUCLEOTIDE SEQUENCE [LARGE SCALE GENOMIC DNA]</scope>
    <source>
        <strain evidence="1 2">NIIDNTM18</strain>
    </source>
</reference>
<dbReference type="EMBL" id="AP023287">
    <property type="protein sequence ID" value="BCI55002.1"/>
    <property type="molecule type" value="Genomic_DNA"/>
</dbReference>
<dbReference type="AlphaFoldDB" id="A0A6S6PA61"/>
<gene>
    <name evidence="1" type="ORF">NIIDNTM18_42800</name>
</gene>
<name>A0A6S6PA61_9MYCO</name>
<dbReference type="RefSeq" id="WP_185292769.1">
    <property type="nucleotide sequence ID" value="NZ_AP023287.1"/>
</dbReference>
<proteinExistence type="predicted"/>
<evidence type="ECO:0000313" key="2">
    <source>
        <dbReference type="Proteomes" id="UP000515734"/>
    </source>
</evidence>
<sequence length="45" mass="4930">MTTVQFACLMVAMTLLSGSIAFPAAVAVAAILDWWDDRHETMENT</sequence>
<evidence type="ECO:0000313" key="1">
    <source>
        <dbReference type="EMBL" id="BCI55002.1"/>
    </source>
</evidence>
<dbReference type="Proteomes" id="UP000515734">
    <property type="component" value="Chromosome"/>
</dbReference>
<protein>
    <submittedName>
        <fullName evidence="1">Uncharacterized protein</fullName>
    </submittedName>
</protein>
<accession>A0A6S6PA61</accession>